<organism evidence="1 2">
    <name type="scientific">Streptomyces bullii</name>
    <dbReference type="NCBI Taxonomy" id="349910"/>
    <lineage>
        <taxon>Bacteria</taxon>
        <taxon>Bacillati</taxon>
        <taxon>Actinomycetota</taxon>
        <taxon>Actinomycetes</taxon>
        <taxon>Kitasatosporales</taxon>
        <taxon>Streptomycetaceae</taxon>
        <taxon>Streptomyces</taxon>
    </lineage>
</organism>
<dbReference type="Proteomes" id="UP001596154">
    <property type="component" value="Unassembled WGS sequence"/>
</dbReference>
<keyword evidence="2" id="KW-1185">Reference proteome</keyword>
<evidence type="ECO:0000313" key="1">
    <source>
        <dbReference type="EMBL" id="MFC5636706.1"/>
    </source>
</evidence>
<accession>A0ABW0UXU1</accession>
<evidence type="ECO:0000313" key="2">
    <source>
        <dbReference type="Proteomes" id="UP001596154"/>
    </source>
</evidence>
<evidence type="ECO:0008006" key="3">
    <source>
        <dbReference type="Google" id="ProtNLM"/>
    </source>
</evidence>
<reference evidence="2" key="1">
    <citation type="journal article" date="2019" name="Int. J. Syst. Evol. Microbiol.">
        <title>The Global Catalogue of Microorganisms (GCM) 10K type strain sequencing project: providing services to taxonomists for standard genome sequencing and annotation.</title>
        <authorList>
            <consortium name="The Broad Institute Genomics Platform"/>
            <consortium name="The Broad Institute Genome Sequencing Center for Infectious Disease"/>
            <person name="Wu L."/>
            <person name="Ma J."/>
        </authorList>
    </citation>
    <scope>NUCLEOTIDE SEQUENCE [LARGE SCALE GENOMIC DNA]</scope>
    <source>
        <strain evidence="2">CGMCC 4.7248</strain>
    </source>
</reference>
<dbReference type="RefSeq" id="WP_381024978.1">
    <property type="nucleotide sequence ID" value="NZ_JBHSNY010000008.1"/>
</dbReference>
<protein>
    <recommendedName>
        <fullName evidence="3">Alanine-rich protein</fullName>
    </recommendedName>
</protein>
<comment type="caution">
    <text evidence="1">The sequence shown here is derived from an EMBL/GenBank/DDBJ whole genome shotgun (WGS) entry which is preliminary data.</text>
</comment>
<proteinExistence type="predicted"/>
<gene>
    <name evidence="1" type="ORF">ACFPZJ_23470</name>
</gene>
<sequence>MKASAFVYPWDVNGDPEAPARIARLGVAQVTLAAAYHSTRALTPRHPRHRVVTAEHAAVLYPAGDRWKDRELRPYPAGDWAPGDAFGEAAGALADAGLEVHTWVVLAHNSRLGAEHPDTSVVNAYGDRYPWAPCIAQSATRAYLVDLAAEAAVRPGARGTELESLGWYGLQHLHAHDKTGGVGLGDAGQYLMALCFCPACREGYGRHGLDAGRLAAEVRAALEPVWRGAPSDGGWTGVEKLLGAATAAATRAWRDETARSLQEAAVTAVRAAAPEGFQVLLHADPVSYHCGANAGVDPGHILSVADGVVVPCAGGTRLLTPFVERGRAGAVVAANFTVVSGMGGSPDTLASDAAHARALGATELRLYHAGLASDGDLEAVRSALAGL</sequence>
<dbReference type="EMBL" id="JBHSNY010000008">
    <property type="protein sequence ID" value="MFC5636706.1"/>
    <property type="molecule type" value="Genomic_DNA"/>
</dbReference>
<name>A0ABW0UXU1_9ACTN</name>